<reference evidence="1 2" key="1">
    <citation type="submission" date="2023-06" db="EMBL/GenBank/DDBJ databases">
        <title>Pelomonas sp. APW6 16S ribosomal RNA gene genome sequencing and assembly.</title>
        <authorList>
            <person name="Woo H."/>
        </authorList>
    </citation>
    <scope>NUCLEOTIDE SEQUENCE [LARGE SCALE GENOMIC DNA]</scope>
    <source>
        <strain evidence="1 2">APW6</strain>
    </source>
</reference>
<accession>A0ABT7LHZ0</accession>
<dbReference type="SFLD" id="SFLDS00003">
    <property type="entry name" value="Haloacid_Dehalogenase"/>
    <property type="match status" value="1"/>
</dbReference>
<protein>
    <submittedName>
        <fullName evidence="1">Pyrimidine 5'-nucleotidase</fullName>
    </submittedName>
</protein>
<dbReference type="Pfam" id="PF00702">
    <property type="entry name" value="Hydrolase"/>
    <property type="match status" value="1"/>
</dbReference>
<dbReference type="NCBIfam" id="TIGR01993">
    <property type="entry name" value="Pyr-5-nucltdase"/>
    <property type="match status" value="1"/>
</dbReference>
<evidence type="ECO:0000313" key="2">
    <source>
        <dbReference type="Proteomes" id="UP001238603"/>
    </source>
</evidence>
<comment type="caution">
    <text evidence="1">The sequence shown here is derived from an EMBL/GenBank/DDBJ whole genome shotgun (WGS) entry which is preliminary data.</text>
</comment>
<keyword evidence="2" id="KW-1185">Reference proteome</keyword>
<dbReference type="PANTHER" id="PTHR47438:SF1">
    <property type="entry name" value="PHOSPHATE METABOLISM PROTEIN 8-RELATED"/>
    <property type="match status" value="1"/>
</dbReference>
<sequence>MRRPPLRHVGRARQRGEGPVWFFDLDNTLHNASDRVFGALNVAMTRYIEQHLGVDTAEANRLRRLYWARYGATLTGLVRHHGVDAAHFLAETHALPGMERHLHGHAHDLAALRRLPGRKFLLTNGPEAYAWRVLRAVGLAQDFEGVIALEQMRVFGVLRPKPDRRMFRHLLARLDLRPAQCILVEDSLMHQKAARSLGLRTVWVQRWLRASVHGPEAHLPLRRCPAYVDARISGLSALRWPALVHITENAGGGFP</sequence>
<dbReference type="SUPFAM" id="SSF56784">
    <property type="entry name" value="HAD-like"/>
    <property type="match status" value="1"/>
</dbReference>
<dbReference type="Proteomes" id="UP001238603">
    <property type="component" value="Unassembled WGS sequence"/>
</dbReference>
<dbReference type="RefSeq" id="WP_285982011.1">
    <property type="nucleotide sequence ID" value="NZ_JASVDS010000002.1"/>
</dbReference>
<dbReference type="Gene3D" id="1.10.150.450">
    <property type="match status" value="1"/>
</dbReference>
<dbReference type="InterPro" id="IPR052791">
    <property type="entry name" value="SSM1_domain"/>
</dbReference>
<gene>
    <name evidence="1" type="ORF">QRD43_08265</name>
</gene>
<dbReference type="InterPro" id="IPR006439">
    <property type="entry name" value="HAD-SF_hydro_IA"/>
</dbReference>
<dbReference type="EMBL" id="JASVDS010000002">
    <property type="protein sequence ID" value="MDL5031902.1"/>
    <property type="molecule type" value="Genomic_DNA"/>
</dbReference>
<proteinExistence type="predicted"/>
<dbReference type="PANTHER" id="PTHR47438">
    <property type="entry name" value="PHOSPHATE METABOLISM PROTEIN 8-RELATED"/>
    <property type="match status" value="1"/>
</dbReference>
<dbReference type="SFLD" id="SFLDG01132">
    <property type="entry name" value="C1.5.3:_5'-Nucleotidase_Like"/>
    <property type="match status" value="1"/>
</dbReference>
<dbReference type="Gene3D" id="3.40.50.1000">
    <property type="entry name" value="HAD superfamily/HAD-like"/>
    <property type="match status" value="1"/>
</dbReference>
<dbReference type="InterPro" id="IPR036412">
    <property type="entry name" value="HAD-like_sf"/>
</dbReference>
<dbReference type="InterPro" id="IPR010237">
    <property type="entry name" value="Pyr-5-nucltdase"/>
</dbReference>
<evidence type="ECO:0000313" key="1">
    <source>
        <dbReference type="EMBL" id="MDL5031902.1"/>
    </source>
</evidence>
<name>A0ABT7LHZ0_9BURK</name>
<dbReference type="NCBIfam" id="TIGR01509">
    <property type="entry name" value="HAD-SF-IA-v3"/>
    <property type="match status" value="1"/>
</dbReference>
<dbReference type="SFLD" id="SFLDG01129">
    <property type="entry name" value="C1.5:_HAD__Beta-PGM__Phosphata"/>
    <property type="match status" value="1"/>
</dbReference>
<organism evidence="1 2">
    <name type="scientific">Roseateles subflavus</name>
    <dbReference type="NCBI Taxonomy" id="3053353"/>
    <lineage>
        <taxon>Bacteria</taxon>
        <taxon>Pseudomonadati</taxon>
        <taxon>Pseudomonadota</taxon>
        <taxon>Betaproteobacteria</taxon>
        <taxon>Burkholderiales</taxon>
        <taxon>Sphaerotilaceae</taxon>
        <taxon>Roseateles</taxon>
    </lineage>
</organism>
<dbReference type="InterPro" id="IPR023214">
    <property type="entry name" value="HAD_sf"/>
</dbReference>